<reference evidence="2" key="1">
    <citation type="journal article" date="2022" name="Mol. Ecol. Resour.">
        <title>The genomes of chicory, endive, great burdock and yacon provide insights into Asteraceae palaeo-polyploidization history and plant inulin production.</title>
        <authorList>
            <person name="Fan W."/>
            <person name="Wang S."/>
            <person name="Wang H."/>
            <person name="Wang A."/>
            <person name="Jiang F."/>
            <person name="Liu H."/>
            <person name="Zhao H."/>
            <person name="Xu D."/>
            <person name="Zhang Y."/>
        </authorList>
    </citation>
    <scope>NUCLEOTIDE SEQUENCE [LARGE SCALE GENOMIC DNA]</scope>
    <source>
        <strain evidence="2">cv. Niubang</strain>
    </source>
</reference>
<name>A0ACB8Z3L6_ARCLA</name>
<evidence type="ECO:0000313" key="1">
    <source>
        <dbReference type="EMBL" id="KAI3692300.1"/>
    </source>
</evidence>
<reference evidence="1 2" key="2">
    <citation type="journal article" date="2022" name="Mol. Ecol. Resour.">
        <title>The genomes of chicory, endive, great burdock and yacon provide insights into Asteraceae paleo-polyploidization history and plant inulin production.</title>
        <authorList>
            <person name="Fan W."/>
            <person name="Wang S."/>
            <person name="Wang H."/>
            <person name="Wang A."/>
            <person name="Jiang F."/>
            <person name="Liu H."/>
            <person name="Zhao H."/>
            <person name="Xu D."/>
            <person name="Zhang Y."/>
        </authorList>
    </citation>
    <scope>NUCLEOTIDE SEQUENCE [LARGE SCALE GENOMIC DNA]</scope>
    <source>
        <strain evidence="2">cv. Niubang</strain>
    </source>
</reference>
<organism evidence="1 2">
    <name type="scientific">Arctium lappa</name>
    <name type="common">Greater burdock</name>
    <name type="synonym">Lappa major</name>
    <dbReference type="NCBI Taxonomy" id="4217"/>
    <lineage>
        <taxon>Eukaryota</taxon>
        <taxon>Viridiplantae</taxon>
        <taxon>Streptophyta</taxon>
        <taxon>Embryophyta</taxon>
        <taxon>Tracheophyta</taxon>
        <taxon>Spermatophyta</taxon>
        <taxon>Magnoliopsida</taxon>
        <taxon>eudicotyledons</taxon>
        <taxon>Gunneridae</taxon>
        <taxon>Pentapetalae</taxon>
        <taxon>asterids</taxon>
        <taxon>campanulids</taxon>
        <taxon>Asterales</taxon>
        <taxon>Asteraceae</taxon>
        <taxon>Carduoideae</taxon>
        <taxon>Cardueae</taxon>
        <taxon>Arctiinae</taxon>
        <taxon>Arctium</taxon>
    </lineage>
</organism>
<dbReference type="Proteomes" id="UP001055879">
    <property type="component" value="Linkage Group LG11"/>
</dbReference>
<sequence length="494" mass="56174">MRRHVLLVFNKTSLAPFGFLSLAFPPREIPTTHLLSLVKFDGFHNQNNPNLLRGGIDSVSMAVSKLHILLVSVIFALILTQIRSDDDVDGVAVGSDQSEAFQVELDKLTSKIQSLESLVEKKSEELRSKDEIIAVKEKAIAEKENLIKEKLDSITSLQSEITSLKVKGNSDAKEQIEKANARSRELEKQVEKLQLEVDLKTRLREALETRSKELEKQVLDMNPKLQNLQQTIEEQKSKLLKTERALKVAEEELMKTKDEASLRIKELTEVHSAWLPPWLAAQVSCCQSYMETRWKVHGKPALDAFTQKALEKKAQAEKWAEPHMETIKTKWVPAAKEQWAIVITNVEPRVNFLTKKTTEVYAQSKEVLTPHVIKIKEVVDPHFQVAKKFCKPYIDQIAVATKPHLDKGRECLEPYTKEAVLAYGKFLESATNYHNQAQGTIEESLKKHELTRSLATKELVWFAASAVFVLPFIILFRTLSVIFLDHLMLPWKGG</sequence>
<dbReference type="EMBL" id="CM042057">
    <property type="protein sequence ID" value="KAI3692300.1"/>
    <property type="molecule type" value="Genomic_DNA"/>
</dbReference>
<accession>A0ACB8Z3L6</accession>
<gene>
    <name evidence="1" type="ORF">L6452_32114</name>
</gene>
<protein>
    <submittedName>
        <fullName evidence="1">Uncharacterized protein</fullName>
    </submittedName>
</protein>
<comment type="caution">
    <text evidence="1">The sequence shown here is derived from an EMBL/GenBank/DDBJ whole genome shotgun (WGS) entry which is preliminary data.</text>
</comment>
<evidence type="ECO:0000313" key="2">
    <source>
        <dbReference type="Proteomes" id="UP001055879"/>
    </source>
</evidence>
<proteinExistence type="predicted"/>
<keyword evidence="2" id="KW-1185">Reference proteome</keyword>